<dbReference type="AlphaFoldDB" id="M7T5S7"/>
<organism evidence="2 3">
    <name type="scientific">Eutypa lata (strain UCR-EL1)</name>
    <name type="common">Grapevine dieback disease fungus</name>
    <name type="synonym">Eutypa armeniacae</name>
    <dbReference type="NCBI Taxonomy" id="1287681"/>
    <lineage>
        <taxon>Eukaryota</taxon>
        <taxon>Fungi</taxon>
        <taxon>Dikarya</taxon>
        <taxon>Ascomycota</taxon>
        <taxon>Pezizomycotina</taxon>
        <taxon>Sordariomycetes</taxon>
        <taxon>Xylariomycetidae</taxon>
        <taxon>Xylariales</taxon>
        <taxon>Diatrypaceae</taxon>
        <taxon>Eutypa</taxon>
    </lineage>
</organism>
<dbReference type="HOGENOM" id="CLU_758705_0_0_1"/>
<proteinExistence type="predicted"/>
<evidence type="ECO:0000313" key="2">
    <source>
        <dbReference type="EMBL" id="EMR71992.1"/>
    </source>
</evidence>
<dbReference type="OrthoDB" id="4736382at2759"/>
<dbReference type="KEGG" id="ela:UCREL1_949"/>
<protein>
    <recommendedName>
        <fullName evidence="4">Clr5 domain-containing protein</fullName>
    </recommendedName>
</protein>
<gene>
    <name evidence="2" type="ORF">UCREL1_949</name>
</gene>
<reference evidence="3" key="1">
    <citation type="journal article" date="2013" name="Genome Announc.">
        <title>Draft genome sequence of the grapevine dieback fungus Eutypa lata UCR-EL1.</title>
        <authorList>
            <person name="Blanco-Ulate B."/>
            <person name="Rolshausen P.E."/>
            <person name="Cantu D."/>
        </authorList>
    </citation>
    <scope>NUCLEOTIDE SEQUENCE [LARGE SCALE GENOMIC DNA]</scope>
    <source>
        <strain evidence="3">UCR-EL1</strain>
    </source>
</reference>
<accession>M7T5S7</accession>
<dbReference type="eggNOG" id="ENOG502RS6D">
    <property type="taxonomic scope" value="Eukaryota"/>
</dbReference>
<feature type="region of interest" description="Disordered" evidence="1">
    <location>
        <begin position="245"/>
        <end position="276"/>
    </location>
</feature>
<feature type="region of interest" description="Disordered" evidence="1">
    <location>
        <begin position="302"/>
        <end position="337"/>
    </location>
</feature>
<dbReference type="EMBL" id="KB705547">
    <property type="protein sequence ID" value="EMR71992.1"/>
    <property type="molecule type" value="Genomic_DNA"/>
</dbReference>
<feature type="compositionally biased region" description="Polar residues" evidence="1">
    <location>
        <begin position="302"/>
        <end position="326"/>
    </location>
</feature>
<keyword evidence="3" id="KW-1185">Reference proteome</keyword>
<evidence type="ECO:0000256" key="1">
    <source>
        <dbReference type="SAM" id="MobiDB-lite"/>
    </source>
</evidence>
<dbReference type="STRING" id="1287681.M7T5S7"/>
<dbReference type="Proteomes" id="UP000012174">
    <property type="component" value="Unassembled WGS sequence"/>
</dbReference>
<name>M7T5S7_EUTLA</name>
<feature type="compositionally biased region" description="Low complexity" evidence="1">
    <location>
        <begin position="100"/>
        <end position="113"/>
    </location>
</feature>
<evidence type="ECO:0000313" key="3">
    <source>
        <dbReference type="Proteomes" id="UP000012174"/>
    </source>
</evidence>
<feature type="region of interest" description="Disordered" evidence="1">
    <location>
        <begin position="74"/>
        <end position="115"/>
    </location>
</feature>
<sequence length="365" mass="39077">MSSTPDMVGCQKYTDEQINFVLNLHLEGLTRTKIRDRYIEHFDDPKYTTKKVQYVVDHFGKDPKYGNILLNKVRAADPPSSPPSSATTPLIKGKERAKSAGHTAAPTTGTPGMAGLGYSPSFSDFGASSLLDNRRPISTAASPTENISSPSLFSFSPPVDDYTNQMYGGESWYSQSFPVPTTAESYQTPTYGAIAQTSRSDLGTTVDPLTTLPSNLDLGGYKIPIRPKVSEATPLGQWPREVPLKRHHEDSPSPPVPSVNFPSTTGGFPMSTPLAPQPFDYNNAQAFEFPFLGSGNSNNETSFAPSCSAEANTTAGTDRPNSSASNKRARPSPSWNEWPFISESSLLGVPTMVVGEALGAAAAAG</sequence>
<evidence type="ECO:0008006" key="4">
    <source>
        <dbReference type="Google" id="ProtNLM"/>
    </source>
</evidence>